<reference evidence="4" key="1">
    <citation type="submission" date="2021-01" db="EMBL/GenBank/DDBJ databases">
        <authorList>
            <person name="Corre E."/>
            <person name="Pelletier E."/>
            <person name="Niang G."/>
            <person name="Scheremetjew M."/>
            <person name="Finn R."/>
            <person name="Kale V."/>
            <person name="Holt S."/>
            <person name="Cochrane G."/>
            <person name="Meng A."/>
            <person name="Brown T."/>
            <person name="Cohen L."/>
        </authorList>
    </citation>
    <scope>NUCLEOTIDE SEQUENCE</scope>
    <source>
        <strain evidence="4">CCAP 1951/1</strain>
    </source>
</reference>
<feature type="region of interest" description="Disordered" evidence="2">
    <location>
        <begin position="163"/>
        <end position="189"/>
    </location>
</feature>
<feature type="region of interest" description="Disordered" evidence="2">
    <location>
        <begin position="121"/>
        <end position="144"/>
    </location>
</feature>
<dbReference type="InterPro" id="IPR000648">
    <property type="entry name" value="Oxysterol-bd"/>
</dbReference>
<dbReference type="InterPro" id="IPR037239">
    <property type="entry name" value="OSBP_sf"/>
</dbReference>
<feature type="region of interest" description="Disordered" evidence="2">
    <location>
        <begin position="229"/>
        <end position="266"/>
    </location>
</feature>
<name>A0A7S1PQ04_NEODS</name>
<dbReference type="Gene3D" id="3.30.70.3490">
    <property type="match status" value="1"/>
</dbReference>
<accession>A0A7S1PQ04</accession>
<keyword evidence="3" id="KW-1133">Transmembrane helix</keyword>
<evidence type="ECO:0008006" key="5">
    <source>
        <dbReference type="Google" id="ProtNLM"/>
    </source>
</evidence>
<feature type="transmembrane region" description="Helical" evidence="3">
    <location>
        <begin position="15"/>
        <end position="36"/>
    </location>
</feature>
<dbReference type="Gene3D" id="2.40.160.120">
    <property type="match status" value="1"/>
</dbReference>
<dbReference type="SUPFAM" id="SSF144000">
    <property type="entry name" value="Oxysterol-binding protein-like"/>
    <property type="match status" value="1"/>
</dbReference>
<evidence type="ECO:0000256" key="1">
    <source>
        <dbReference type="ARBA" id="ARBA00008842"/>
    </source>
</evidence>
<dbReference type="GO" id="GO:0032934">
    <property type="term" value="F:sterol binding"/>
    <property type="evidence" value="ECO:0007669"/>
    <property type="project" value="TreeGrafter"/>
</dbReference>
<protein>
    <recommendedName>
        <fullName evidence="5">Oxysterol-binding protein</fullName>
    </recommendedName>
</protein>
<dbReference type="Pfam" id="PF01237">
    <property type="entry name" value="Oxysterol_BP"/>
    <property type="match status" value="1"/>
</dbReference>
<proteinExistence type="inferred from homology"/>
<feature type="transmembrane region" description="Helical" evidence="3">
    <location>
        <begin position="43"/>
        <end position="63"/>
    </location>
</feature>
<evidence type="ECO:0000256" key="3">
    <source>
        <dbReference type="SAM" id="Phobius"/>
    </source>
</evidence>
<dbReference type="GO" id="GO:0005829">
    <property type="term" value="C:cytosol"/>
    <property type="evidence" value="ECO:0007669"/>
    <property type="project" value="TreeGrafter"/>
</dbReference>
<dbReference type="EMBL" id="HBGF01004130">
    <property type="protein sequence ID" value="CAD9092997.1"/>
    <property type="molecule type" value="Transcribed_RNA"/>
</dbReference>
<comment type="similarity">
    <text evidence="1">Belongs to the OSBP family.</text>
</comment>
<dbReference type="PANTHER" id="PTHR10972">
    <property type="entry name" value="OXYSTEROL-BINDING PROTEIN-RELATED"/>
    <property type="match status" value="1"/>
</dbReference>
<dbReference type="GO" id="GO:0016020">
    <property type="term" value="C:membrane"/>
    <property type="evidence" value="ECO:0007669"/>
    <property type="project" value="TreeGrafter"/>
</dbReference>
<evidence type="ECO:0000313" key="4">
    <source>
        <dbReference type="EMBL" id="CAD9092997.1"/>
    </source>
</evidence>
<organism evidence="4">
    <name type="scientific">Neobodo designis</name>
    <name type="common">Flagellated protozoan</name>
    <name type="synonym">Bodo designis</name>
    <dbReference type="NCBI Taxonomy" id="312471"/>
    <lineage>
        <taxon>Eukaryota</taxon>
        <taxon>Discoba</taxon>
        <taxon>Euglenozoa</taxon>
        <taxon>Kinetoplastea</taxon>
        <taxon>Metakinetoplastina</taxon>
        <taxon>Neobodonida</taxon>
        <taxon>Neobodo</taxon>
    </lineage>
</organism>
<keyword evidence="3" id="KW-0812">Transmembrane</keyword>
<dbReference type="PANTHER" id="PTHR10972:SF102">
    <property type="entry name" value="OXYSTEROL-BINDING PROTEIN"/>
    <property type="match status" value="1"/>
</dbReference>
<keyword evidence="3" id="KW-0472">Membrane</keyword>
<dbReference type="Gene3D" id="1.10.287.2720">
    <property type="match status" value="1"/>
</dbReference>
<dbReference type="AlphaFoldDB" id="A0A7S1PQ04"/>
<gene>
    <name evidence="4" type="ORF">NDES1114_LOCUS2857</name>
</gene>
<sequence length="668" mass="72682">MHATRLLNVGSRVPLWLTTFVVFFVINGGIAAFSFFPPFEPWILCILLGVQTIFAAGWVYAFVSRRTTAILEIAQRTDPDAVTDEALERLRELPSVLACSEIDHVQLALLELMVHASAVGGPSGHGAHGPQSPGGRSWHTAHAAMSRSAGDVQVSVAADDDDLGAPLMTARGAPEDEGPDVYTARSDVQGSRSAALSARSNFHTARSHYSYQQQSTARTAATDDSFESCVGSYESSGPPLPKRGDAAHARINGDGQDSNLPTGREMAEPSSALVPKQGGAKGGINPADPLGDDALPWVEAMRGSRDPGGPILFQLLKQVKIGQSLSRVTLPVHILEARSLLEKFSDQFVHADVLSGYDALDDPYERLLLVVKWWLAAYHIKPQGAKKPYNPVLGEAYCCQFPDAAYIAEQVSHHPPVTLMRAHGRHFTYMSVYHPQSKLASPNSAASLGRGEGWIEVGSRRDRYTFSWPSAYVSGFLAGSARIELGGTVKIKSVASKVSCAIDFVRKGTFTGSYDQIHAQVRAPDGSAAPYVVEGPWHGTMTRRNYDEEPQFFLDGAALPMPRPRTVDLDHPLQSRAVWRELTQAIRAEDVDRSAAAKHAVEEEQRAVRKRLAEANDYHRTRFFKYHTGDEALALNAKGHTGSGEGKEMLWTVANWKYVGADLGVPVE</sequence>
<evidence type="ECO:0000256" key="2">
    <source>
        <dbReference type="SAM" id="MobiDB-lite"/>
    </source>
</evidence>